<dbReference type="Gene3D" id="3.40.50.1820">
    <property type="entry name" value="alpha/beta hydrolase"/>
    <property type="match status" value="1"/>
</dbReference>
<feature type="compositionally biased region" description="Low complexity" evidence="15">
    <location>
        <begin position="767"/>
        <end position="778"/>
    </location>
</feature>
<accession>A0A0G4HBU8</accession>
<evidence type="ECO:0000259" key="16">
    <source>
        <dbReference type="Pfam" id="PF01764"/>
    </source>
</evidence>
<feature type="region of interest" description="Disordered" evidence="15">
    <location>
        <begin position="594"/>
        <end position="619"/>
    </location>
</feature>
<evidence type="ECO:0000256" key="5">
    <source>
        <dbReference type="ARBA" id="ARBA00022692"/>
    </source>
</evidence>
<evidence type="ECO:0000256" key="15">
    <source>
        <dbReference type="SAM" id="MobiDB-lite"/>
    </source>
</evidence>
<keyword evidence="11" id="KW-0443">Lipid metabolism</keyword>
<feature type="region of interest" description="Disordered" evidence="15">
    <location>
        <begin position="749"/>
        <end position="790"/>
    </location>
</feature>
<feature type="compositionally biased region" description="Basic and acidic residues" evidence="15">
    <location>
        <begin position="234"/>
        <end position="245"/>
    </location>
</feature>
<evidence type="ECO:0000256" key="13">
    <source>
        <dbReference type="ARBA" id="ARBA00024531"/>
    </source>
</evidence>
<dbReference type="GO" id="GO:0016042">
    <property type="term" value="P:lipid catabolic process"/>
    <property type="evidence" value="ECO:0007669"/>
    <property type="project" value="UniProtKB-KW"/>
</dbReference>
<keyword evidence="6" id="KW-0479">Metal-binding</keyword>
<evidence type="ECO:0000256" key="11">
    <source>
        <dbReference type="ARBA" id="ARBA00023098"/>
    </source>
</evidence>
<dbReference type="SUPFAM" id="SSF53474">
    <property type="entry name" value="alpha/beta-Hydrolases"/>
    <property type="match status" value="1"/>
</dbReference>
<keyword evidence="12" id="KW-0472">Membrane</keyword>
<evidence type="ECO:0000256" key="6">
    <source>
        <dbReference type="ARBA" id="ARBA00022723"/>
    </source>
</evidence>
<dbReference type="CDD" id="cd00519">
    <property type="entry name" value="Lipase_3"/>
    <property type="match status" value="1"/>
</dbReference>
<dbReference type="GO" id="GO:0046872">
    <property type="term" value="F:metal ion binding"/>
    <property type="evidence" value="ECO:0007669"/>
    <property type="project" value="UniProtKB-KW"/>
</dbReference>
<evidence type="ECO:0000313" key="17">
    <source>
        <dbReference type="EMBL" id="CEM41286.1"/>
    </source>
</evidence>
<feature type="region of interest" description="Disordered" evidence="15">
    <location>
        <begin position="701"/>
        <end position="727"/>
    </location>
</feature>
<keyword evidence="3" id="KW-1003">Cell membrane</keyword>
<keyword evidence="8" id="KW-0106">Calcium</keyword>
<comment type="cofactor">
    <cofactor evidence="1">
        <name>Ca(2+)</name>
        <dbReference type="ChEBI" id="CHEBI:29108"/>
    </cofactor>
</comment>
<sequence>MWGTHLRPVSAGGVAAVALAAVAFEVREPLSGLFALHQTGDGPSWRSAIRFHPAYALFSTTEASYELLSPHSGWQIFLCHIGLQTAGVASALSCASGAAGCVWLSKSLRKLVEVQSAVQAETVAGGGKKKTRNAEEKLSLEVQVEGSDPKWWEWVPPLGAGDAKTWAVVRELALVLQASECFLALDEDTAASLQALSPLELAVALFLHAKSHTTHSHENAVSVSSSGDVATKGKGKEGQRKRDPIEGGLQTVPLCEDRDLRLLSECIPLAQSAYRSESPFTSVSRGVEGTQENETTVTVDRNDKEAPSIPLRGFEELVWEPSSSWGEHRPAHFLAVNRSEKKAVFSVRGTRDIEDVLTDLAVVPETLREKEMIEGGSDDGSCCSRGEEKGTGGARVTHRGFGRAAELLFTKYEPLFALLKESGYEITIVGHSLGAGTAAILCWLLHCRLDLPPSALKCFAFSPPPSVSAAISRDMRPFVTSMVLQDDIVPRMKAQNLAGLLRSLLEREWKPGDLERELAELLSLPSGVDAEADRKESAAADDESALSSSSSSSSSASQVLGLDSFLEGHAERLRAALLQTVRSHIEEACARQAERNAQQLEKKRQSGKKEKEERADTPEELFLPGRVIFIRRKEEEEEEEGEEAGRAQSRRSIQKAEGSDSESAVSPPDPLLPTSLLSLKRRSVDMWGRFSVEKENFREKVEEARERMQRGKDEQREKVQAGETKTGDFPDFLRERVRSLLAEASQAVSKSDSSLFTFGGGNGEGANGSSSREPAPASSEKHSSGRGEGRYEACEIDPVTAPVLHRIPLSPFLISDHFLWKQIQVLEEISSGNQS</sequence>
<keyword evidence="7" id="KW-0378">Hydrolase</keyword>
<comment type="subcellular location">
    <subcellularLocation>
        <location evidence="2">Cell membrane</location>
        <topology evidence="2">Multi-pass membrane protein</topology>
    </subcellularLocation>
</comment>
<protein>
    <recommendedName>
        <fullName evidence="14">sn-1-specific diacylglycerol lipase</fullName>
        <ecNumber evidence="14">3.1.1.116</ecNumber>
    </recommendedName>
</protein>
<dbReference type="Pfam" id="PF01764">
    <property type="entry name" value="Lipase_3"/>
    <property type="match status" value="1"/>
</dbReference>
<feature type="region of interest" description="Disordered" evidence="15">
    <location>
        <begin position="373"/>
        <end position="395"/>
    </location>
</feature>
<dbReference type="PANTHER" id="PTHR45792:SF8">
    <property type="entry name" value="DIACYLGLYCEROL LIPASE-ALPHA"/>
    <property type="match status" value="1"/>
</dbReference>
<dbReference type="EMBL" id="CDMZ01002202">
    <property type="protein sequence ID" value="CEM41286.1"/>
    <property type="molecule type" value="Genomic_DNA"/>
</dbReference>
<dbReference type="AlphaFoldDB" id="A0A0G4HBU8"/>
<feature type="compositionally biased region" description="Polar residues" evidence="15">
    <location>
        <begin position="219"/>
        <end position="228"/>
    </location>
</feature>
<dbReference type="VEuPathDB" id="CryptoDB:Cvel_928"/>
<feature type="domain" description="Fungal lipase-type" evidence="16">
    <location>
        <begin position="344"/>
        <end position="495"/>
    </location>
</feature>
<evidence type="ECO:0000256" key="14">
    <source>
        <dbReference type="ARBA" id="ARBA00026104"/>
    </source>
</evidence>
<keyword evidence="5" id="KW-0812">Transmembrane</keyword>
<keyword evidence="10" id="KW-1133">Transmembrane helix</keyword>
<dbReference type="InterPro" id="IPR052214">
    <property type="entry name" value="DAG_Lipase-Related"/>
</dbReference>
<reference evidence="17" key="1">
    <citation type="submission" date="2014-11" db="EMBL/GenBank/DDBJ databases">
        <authorList>
            <person name="Otto D Thomas"/>
            <person name="Naeem Raeece"/>
        </authorList>
    </citation>
    <scope>NUCLEOTIDE SEQUENCE</scope>
</reference>
<feature type="compositionally biased region" description="Basic and acidic residues" evidence="15">
    <location>
        <begin position="779"/>
        <end position="790"/>
    </location>
</feature>
<feature type="region of interest" description="Disordered" evidence="15">
    <location>
        <begin position="532"/>
        <end position="557"/>
    </location>
</feature>
<evidence type="ECO:0000256" key="7">
    <source>
        <dbReference type="ARBA" id="ARBA00022801"/>
    </source>
</evidence>
<dbReference type="InterPro" id="IPR029058">
    <property type="entry name" value="AB_hydrolase_fold"/>
</dbReference>
<keyword evidence="4" id="KW-0597">Phosphoprotein</keyword>
<dbReference type="EC" id="3.1.1.116" evidence="14"/>
<evidence type="ECO:0000256" key="9">
    <source>
        <dbReference type="ARBA" id="ARBA00022963"/>
    </source>
</evidence>
<feature type="region of interest" description="Disordered" evidence="15">
    <location>
        <begin position="632"/>
        <end position="674"/>
    </location>
</feature>
<gene>
    <name evidence="17" type="ORF">Cvel_928</name>
</gene>
<feature type="region of interest" description="Disordered" evidence="15">
    <location>
        <begin position="216"/>
        <end position="247"/>
    </location>
</feature>
<evidence type="ECO:0000256" key="4">
    <source>
        <dbReference type="ARBA" id="ARBA00022553"/>
    </source>
</evidence>
<feature type="compositionally biased region" description="Basic and acidic residues" evidence="15">
    <location>
        <begin position="594"/>
        <end position="617"/>
    </location>
</feature>
<evidence type="ECO:0000256" key="1">
    <source>
        <dbReference type="ARBA" id="ARBA00001913"/>
    </source>
</evidence>
<organism evidence="17">
    <name type="scientific">Chromera velia CCMP2878</name>
    <dbReference type="NCBI Taxonomy" id="1169474"/>
    <lineage>
        <taxon>Eukaryota</taxon>
        <taxon>Sar</taxon>
        <taxon>Alveolata</taxon>
        <taxon>Colpodellida</taxon>
        <taxon>Chromeraceae</taxon>
        <taxon>Chromera</taxon>
    </lineage>
</organism>
<evidence type="ECO:0000256" key="10">
    <source>
        <dbReference type="ARBA" id="ARBA00022989"/>
    </source>
</evidence>
<proteinExistence type="predicted"/>
<feature type="compositionally biased region" description="Low complexity" evidence="15">
    <location>
        <begin position="545"/>
        <end position="557"/>
    </location>
</feature>
<evidence type="ECO:0000256" key="3">
    <source>
        <dbReference type="ARBA" id="ARBA00022475"/>
    </source>
</evidence>
<evidence type="ECO:0000256" key="8">
    <source>
        <dbReference type="ARBA" id="ARBA00022837"/>
    </source>
</evidence>
<dbReference type="PANTHER" id="PTHR45792">
    <property type="entry name" value="DIACYLGLYCEROL LIPASE HOMOLOG-RELATED"/>
    <property type="match status" value="1"/>
</dbReference>
<name>A0A0G4HBU8_9ALVE</name>
<comment type="catalytic activity">
    <reaction evidence="13">
        <text>a 1,2-diacyl-sn-glycerol + H2O = a 2-acylglycerol + a fatty acid + H(+)</text>
        <dbReference type="Rhea" id="RHEA:33275"/>
        <dbReference type="ChEBI" id="CHEBI:15377"/>
        <dbReference type="ChEBI" id="CHEBI:15378"/>
        <dbReference type="ChEBI" id="CHEBI:17389"/>
        <dbReference type="ChEBI" id="CHEBI:17815"/>
        <dbReference type="ChEBI" id="CHEBI:28868"/>
        <dbReference type="EC" id="3.1.1.116"/>
    </reaction>
    <physiologicalReaction direction="left-to-right" evidence="13">
        <dbReference type="Rhea" id="RHEA:33276"/>
    </physiologicalReaction>
</comment>
<dbReference type="InterPro" id="IPR002921">
    <property type="entry name" value="Fungal_lipase-type"/>
</dbReference>
<evidence type="ECO:0000256" key="12">
    <source>
        <dbReference type="ARBA" id="ARBA00023136"/>
    </source>
</evidence>
<evidence type="ECO:0000256" key="2">
    <source>
        <dbReference type="ARBA" id="ARBA00004651"/>
    </source>
</evidence>
<keyword evidence="9" id="KW-0442">Lipid degradation</keyword>
<dbReference type="GO" id="GO:0016298">
    <property type="term" value="F:lipase activity"/>
    <property type="evidence" value="ECO:0007669"/>
    <property type="project" value="TreeGrafter"/>
</dbReference>
<dbReference type="GO" id="GO:0005886">
    <property type="term" value="C:plasma membrane"/>
    <property type="evidence" value="ECO:0007669"/>
    <property type="project" value="UniProtKB-SubCell"/>
</dbReference>